<name>A0AAV9HSK9_9PEZI</name>
<keyword evidence="2 4" id="KW-0479">Metal-binding</keyword>
<evidence type="ECO:0000313" key="6">
    <source>
        <dbReference type="EMBL" id="KAK4463055.1"/>
    </source>
</evidence>
<dbReference type="AlphaFoldDB" id="A0AAV9HSK9"/>
<organism evidence="6 7">
    <name type="scientific">Cladorrhinum samala</name>
    <dbReference type="NCBI Taxonomy" id="585594"/>
    <lineage>
        <taxon>Eukaryota</taxon>
        <taxon>Fungi</taxon>
        <taxon>Dikarya</taxon>
        <taxon>Ascomycota</taxon>
        <taxon>Pezizomycotina</taxon>
        <taxon>Sordariomycetes</taxon>
        <taxon>Sordariomycetidae</taxon>
        <taxon>Sordariales</taxon>
        <taxon>Podosporaceae</taxon>
        <taxon>Cladorrhinum</taxon>
    </lineage>
</organism>
<dbReference type="GO" id="GO:0005506">
    <property type="term" value="F:iron ion binding"/>
    <property type="evidence" value="ECO:0007669"/>
    <property type="project" value="InterPro"/>
</dbReference>
<dbReference type="GO" id="GO:0004497">
    <property type="term" value="F:monooxygenase activity"/>
    <property type="evidence" value="ECO:0007669"/>
    <property type="project" value="UniProtKB-KW"/>
</dbReference>
<feature type="binding site" description="axial binding residue" evidence="4">
    <location>
        <position position="498"/>
    </location>
    <ligand>
        <name>heme</name>
        <dbReference type="ChEBI" id="CHEBI:30413"/>
    </ligand>
    <ligandPart>
        <name>Fe</name>
        <dbReference type="ChEBI" id="CHEBI:18248"/>
    </ligandPart>
</feature>
<feature type="chain" id="PRO_5043956410" evidence="5">
    <location>
        <begin position="23"/>
        <end position="573"/>
    </location>
</feature>
<dbReference type="Gene3D" id="1.10.630.10">
    <property type="entry name" value="Cytochrome P450"/>
    <property type="match status" value="1"/>
</dbReference>
<evidence type="ECO:0000256" key="3">
    <source>
        <dbReference type="ARBA" id="ARBA00023004"/>
    </source>
</evidence>
<feature type="signal peptide" evidence="5">
    <location>
        <begin position="1"/>
        <end position="22"/>
    </location>
</feature>
<dbReference type="GO" id="GO:0020037">
    <property type="term" value="F:heme binding"/>
    <property type="evidence" value="ECO:0007669"/>
    <property type="project" value="InterPro"/>
</dbReference>
<dbReference type="InterPro" id="IPR036396">
    <property type="entry name" value="Cyt_P450_sf"/>
</dbReference>
<keyword evidence="1 4" id="KW-0349">Heme</keyword>
<comment type="cofactor">
    <cofactor evidence="4">
        <name>heme</name>
        <dbReference type="ChEBI" id="CHEBI:30413"/>
    </cofactor>
</comment>
<dbReference type="PRINTS" id="PR00385">
    <property type="entry name" value="P450"/>
</dbReference>
<dbReference type="PANTHER" id="PTHR24305:SF222">
    <property type="entry name" value="CYTOCHROME P450 MONOOXYGENASE STCS"/>
    <property type="match status" value="1"/>
</dbReference>
<protein>
    <submittedName>
        <fullName evidence="6">Sterigmatocystin biosynthesis P450 monooxygenase stcS</fullName>
    </submittedName>
</protein>
<keyword evidence="5" id="KW-0732">Signal</keyword>
<comment type="caution">
    <text evidence="6">The sequence shown here is derived from an EMBL/GenBank/DDBJ whole genome shotgun (WGS) entry which is preliminary data.</text>
</comment>
<sequence length="573" mass="63838">MASALMLAALVLPVVVCLYAAARRKRFSQYEAFPQPSKPSLLWGHMQTLQKALKRGPEGLHFDVYAHDLLKSMPGSPSLLFLDLRPITWPMAVIARHEVAEQISRSSKLFPYSTPKSPTMAEFLRLIGPRSFLVHSGDDWKEVRKRFNPGFAPQHLMTLLPCILDKTSIFVDRLDGYARSGEDFLLLQAVIDLTFDIIGAVVMDVDFNAQLAHASGRRGDFIPAYEELVKTYAGRNPGIPWFFFVKRLWKRWRLSSKVDKVIRDVILDKFAEQQRGQKAAEGTANGISDKAKARSVLNLSLQGREVLDDALLEETVDSIKTFMFAGHDTTSIVLSWALYYLSLYPSCREALAAELDDVFGPDSDPAAVKGKLSSPGGHELINRMPYTTAVIKETLRLRPPASTARMARPGSGLVVRTPEGQDLCLDGMLIYVCASIIQRDRNVYGETADEFVPERWLNDKSGIMSATSNVDVAAPAAGAEKTIPASAWRAFERGPRNCIGQDLATIEARVILAMVARRYEFVKVGLGELERDEKGLPVMEESGRHYKVKSEVFNTSQITSKPVDSMKMKVKIR</sequence>
<dbReference type="SUPFAM" id="SSF48264">
    <property type="entry name" value="Cytochrome P450"/>
    <property type="match status" value="1"/>
</dbReference>
<dbReference type="InterPro" id="IPR001128">
    <property type="entry name" value="Cyt_P450"/>
</dbReference>
<evidence type="ECO:0000256" key="5">
    <source>
        <dbReference type="SAM" id="SignalP"/>
    </source>
</evidence>
<reference evidence="6" key="2">
    <citation type="submission" date="2023-06" db="EMBL/GenBank/DDBJ databases">
        <authorList>
            <consortium name="Lawrence Berkeley National Laboratory"/>
            <person name="Mondo S.J."/>
            <person name="Hensen N."/>
            <person name="Bonometti L."/>
            <person name="Westerberg I."/>
            <person name="Brannstrom I.O."/>
            <person name="Guillou S."/>
            <person name="Cros-Aarteil S."/>
            <person name="Calhoun S."/>
            <person name="Haridas S."/>
            <person name="Kuo A."/>
            <person name="Pangilinan J."/>
            <person name="Riley R."/>
            <person name="Labutti K."/>
            <person name="Andreopoulos B."/>
            <person name="Lipzen A."/>
            <person name="Chen C."/>
            <person name="Yanf M."/>
            <person name="Daum C."/>
            <person name="Ng V."/>
            <person name="Clum A."/>
            <person name="Steindorff A."/>
            <person name="Ohm R."/>
            <person name="Martin F."/>
            <person name="Silar P."/>
            <person name="Natvig D."/>
            <person name="Lalanne C."/>
            <person name="Gautier V."/>
            <person name="Ament-Velasquez S.L."/>
            <person name="Kruys A."/>
            <person name="Hutchinson M.I."/>
            <person name="Powell A.J."/>
            <person name="Barry K."/>
            <person name="Miller A.N."/>
            <person name="Grigoriev I.V."/>
            <person name="Debuchy R."/>
            <person name="Gladieux P."/>
            <person name="Thoren M.H."/>
            <person name="Johannesson H."/>
        </authorList>
    </citation>
    <scope>NUCLEOTIDE SEQUENCE</scope>
    <source>
        <strain evidence="6">PSN324</strain>
    </source>
</reference>
<evidence type="ECO:0000313" key="7">
    <source>
        <dbReference type="Proteomes" id="UP001321749"/>
    </source>
</evidence>
<evidence type="ECO:0000256" key="1">
    <source>
        <dbReference type="ARBA" id="ARBA00022617"/>
    </source>
</evidence>
<gene>
    <name evidence="6" type="ORF">QBC42DRAFT_223721</name>
</gene>
<dbReference type="PANTHER" id="PTHR24305">
    <property type="entry name" value="CYTOCHROME P450"/>
    <property type="match status" value="1"/>
</dbReference>
<keyword evidence="6" id="KW-0560">Oxidoreductase</keyword>
<accession>A0AAV9HSK9</accession>
<keyword evidence="3 4" id="KW-0408">Iron</keyword>
<dbReference type="Proteomes" id="UP001321749">
    <property type="component" value="Unassembled WGS sequence"/>
</dbReference>
<dbReference type="InterPro" id="IPR002401">
    <property type="entry name" value="Cyt_P450_E_grp-I"/>
</dbReference>
<dbReference type="EMBL" id="MU864964">
    <property type="protein sequence ID" value="KAK4463055.1"/>
    <property type="molecule type" value="Genomic_DNA"/>
</dbReference>
<keyword evidence="6" id="KW-0503">Monooxygenase</keyword>
<keyword evidence="7" id="KW-1185">Reference proteome</keyword>
<evidence type="ECO:0000256" key="4">
    <source>
        <dbReference type="PIRSR" id="PIRSR602401-1"/>
    </source>
</evidence>
<dbReference type="PRINTS" id="PR00463">
    <property type="entry name" value="EP450I"/>
</dbReference>
<evidence type="ECO:0000256" key="2">
    <source>
        <dbReference type="ARBA" id="ARBA00022723"/>
    </source>
</evidence>
<dbReference type="CDD" id="cd11051">
    <property type="entry name" value="CYP59-like"/>
    <property type="match status" value="1"/>
</dbReference>
<dbReference type="Pfam" id="PF00067">
    <property type="entry name" value="p450"/>
    <property type="match status" value="1"/>
</dbReference>
<reference evidence="6" key="1">
    <citation type="journal article" date="2023" name="Mol. Phylogenet. Evol.">
        <title>Genome-scale phylogeny and comparative genomics of the fungal order Sordariales.</title>
        <authorList>
            <person name="Hensen N."/>
            <person name="Bonometti L."/>
            <person name="Westerberg I."/>
            <person name="Brannstrom I.O."/>
            <person name="Guillou S."/>
            <person name="Cros-Aarteil S."/>
            <person name="Calhoun S."/>
            <person name="Haridas S."/>
            <person name="Kuo A."/>
            <person name="Mondo S."/>
            <person name="Pangilinan J."/>
            <person name="Riley R."/>
            <person name="LaButti K."/>
            <person name="Andreopoulos B."/>
            <person name="Lipzen A."/>
            <person name="Chen C."/>
            <person name="Yan M."/>
            <person name="Daum C."/>
            <person name="Ng V."/>
            <person name="Clum A."/>
            <person name="Steindorff A."/>
            <person name="Ohm R.A."/>
            <person name="Martin F."/>
            <person name="Silar P."/>
            <person name="Natvig D.O."/>
            <person name="Lalanne C."/>
            <person name="Gautier V."/>
            <person name="Ament-Velasquez S.L."/>
            <person name="Kruys A."/>
            <person name="Hutchinson M.I."/>
            <person name="Powell A.J."/>
            <person name="Barry K."/>
            <person name="Miller A.N."/>
            <person name="Grigoriev I.V."/>
            <person name="Debuchy R."/>
            <person name="Gladieux P."/>
            <person name="Hiltunen Thoren M."/>
            <person name="Johannesson H."/>
        </authorList>
    </citation>
    <scope>NUCLEOTIDE SEQUENCE</scope>
    <source>
        <strain evidence="6">PSN324</strain>
    </source>
</reference>
<dbReference type="InterPro" id="IPR050121">
    <property type="entry name" value="Cytochrome_P450_monoxygenase"/>
</dbReference>
<dbReference type="GO" id="GO:0016705">
    <property type="term" value="F:oxidoreductase activity, acting on paired donors, with incorporation or reduction of molecular oxygen"/>
    <property type="evidence" value="ECO:0007669"/>
    <property type="project" value="InterPro"/>
</dbReference>
<proteinExistence type="predicted"/>